<name>A0A6A5XX20_9PLEO</name>
<dbReference type="EMBL" id="ML978068">
    <property type="protein sequence ID" value="KAF2017885.1"/>
    <property type="molecule type" value="Genomic_DNA"/>
</dbReference>
<feature type="compositionally biased region" description="Polar residues" evidence="1">
    <location>
        <begin position="82"/>
        <end position="106"/>
    </location>
</feature>
<feature type="region of interest" description="Disordered" evidence="1">
    <location>
        <begin position="1"/>
        <end position="107"/>
    </location>
</feature>
<dbReference type="OrthoDB" id="27934at2759"/>
<feature type="region of interest" description="Disordered" evidence="1">
    <location>
        <begin position="180"/>
        <end position="239"/>
    </location>
</feature>
<dbReference type="Proteomes" id="UP000799778">
    <property type="component" value="Unassembled WGS sequence"/>
</dbReference>
<feature type="compositionally biased region" description="Acidic residues" evidence="1">
    <location>
        <begin position="202"/>
        <end position="219"/>
    </location>
</feature>
<keyword evidence="3" id="KW-1185">Reference proteome</keyword>
<dbReference type="AlphaFoldDB" id="A0A6A5XX20"/>
<feature type="compositionally biased region" description="Low complexity" evidence="1">
    <location>
        <begin position="33"/>
        <end position="70"/>
    </location>
</feature>
<evidence type="ECO:0000313" key="3">
    <source>
        <dbReference type="Proteomes" id="UP000799778"/>
    </source>
</evidence>
<protein>
    <recommendedName>
        <fullName evidence="4">DNA repair protein Dds20/Mei5</fullName>
    </recommendedName>
</protein>
<feature type="compositionally biased region" description="Basic and acidic residues" evidence="1">
    <location>
        <begin position="180"/>
        <end position="201"/>
    </location>
</feature>
<dbReference type="PANTHER" id="PTHR28527:SF1">
    <property type="entry name" value="SWI5-DEPENDENT RECOMBINATION DNA REPAIR PROTEIN 1"/>
    <property type="match status" value="1"/>
</dbReference>
<gene>
    <name evidence="2" type="ORF">BU24DRAFT_449464</name>
</gene>
<sequence>MSTPQAKRRRLNEATKTLHKPFKSPFRTPLKVQQQQSPSHESASSDPPSEPDVTSTTSSFLSTTPVLSSTKLPSRPNPPNLTPRTQQVPKSSKPFTASTSPTNPSVAKQILQLRSEIQILTQAHALLTSSKDKDLEREIEMWRTASREVAEDLFATTRERVQRMGGVGAWKDREREQKEWRAKWEKEDAERELEERRRGMEENGEEREVYDDYADLGDAVDEKKGEDDSEDKANDDDGFTMDMMLKTLNIDLNLIGYNKEFQRWEG</sequence>
<reference evidence="2" key="1">
    <citation type="journal article" date="2020" name="Stud. Mycol.">
        <title>101 Dothideomycetes genomes: a test case for predicting lifestyles and emergence of pathogens.</title>
        <authorList>
            <person name="Haridas S."/>
            <person name="Albert R."/>
            <person name="Binder M."/>
            <person name="Bloem J."/>
            <person name="Labutti K."/>
            <person name="Salamov A."/>
            <person name="Andreopoulos B."/>
            <person name="Baker S."/>
            <person name="Barry K."/>
            <person name="Bills G."/>
            <person name="Bluhm B."/>
            <person name="Cannon C."/>
            <person name="Castanera R."/>
            <person name="Culley D."/>
            <person name="Daum C."/>
            <person name="Ezra D."/>
            <person name="Gonzalez J."/>
            <person name="Henrissat B."/>
            <person name="Kuo A."/>
            <person name="Liang C."/>
            <person name="Lipzen A."/>
            <person name="Lutzoni F."/>
            <person name="Magnuson J."/>
            <person name="Mondo S."/>
            <person name="Nolan M."/>
            <person name="Ohm R."/>
            <person name="Pangilinan J."/>
            <person name="Park H.-J."/>
            <person name="Ramirez L."/>
            <person name="Alfaro M."/>
            <person name="Sun H."/>
            <person name="Tritt A."/>
            <person name="Yoshinaga Y."/>
            <person name="Zwiers L.-H."/>
            <person name="Turgeon B."/>
            <person name="Goodwin S."/>
            <person name="Spatafora J."/>
            <person name="Crous P."/>
            <person name="Grigoriev I."/>
        </authorList>
    </citation>
    <scope>NUCLEOTIDE SEQUENCE</scope>
    <source>
        <strain evidence="2">CBS 175.79</strain>
    </source>
</reference>
<dbReference type="GO" id="GO:0006310">
    <property type="term" value="P:DNA recombination"/>
    <property type="evidence" value="ECO:0007669"/>
    <property type="project" value="TreeGrafter"/>
</dbReference>
<evidence type="ECO:0000313" key="2">
    <source>
        <dbReference type="EMBL" id="KAF2017885.1"/>
    </source>
</evidence>
<dbReference type="Gene3D" id="6.10.140.1020">
    <property type="match status" value="1"/>
</dbReference>
<evidence type="ECO:0008006" key="4">
    <source>
        <dbReference type="Google" id="ProtNLM"/>
    </source>
</evidence>
<dbReference type="GeneID" id="54288344"/>
<proteinExistence type="predicted"/>
<dbReference type="RefSeq" id="XP_033386224.1">
    <property type="nucleotide sequence ID" value="XM_033530947.1"/>
</dbReference>
<dbReference type="PANTHER" id="PTHR28527">
    <property type="entry name" value="MATING-TYPE SWITCHING PROTEIN SWI2-RELATED"/>
    <property type="match status" value="1"/>
</dbReference>
<accession>A0A6A5XX20</accession>
<evidence type="ECO:0000256" key="1">
    <source>
        <dbReference type="SAM" id="MobiDB-lite"/>
    </source>
</evidence>
<organism evidence="2 3">
    <name type="scientific">Aaosphaeria arxii CBS 175.79</name>
    <dbReference type="NCBI Taxonomy" id="1450172"/>
    <lineage>
        <taxon>Eukaryota</taxon>
        <taxon>Fungi</taxon>
        <taxon>Dikarya</taxon>
        <taxon>Ascomycota</taxon>
        <taxon>Pezizomycotina</taxon>
        <taxon>Dothideomycetes</taxon>
        <taxon>Pleosporomycetidae</taxon>
        <taxon>Pleosporales</taxon>
        <taxon>Pleosporales incertae sedis</taxon>
        <taxon>Aaosphaeria</taxon>
    </lineage>
</organism>
<feature type="compositionally biased region" description="Acidic residues" evidence="1">
    <location>
        <begin position="227"/>
        <end position="239"/>
    </location>
</feature>
<feature type="compositionally biased region" description="Basic residues" evidence="1">
    <location>
        <begin position="1"/>
        <end position="10"/>
    </location>
</feature>